<name>A0A5C2S8S4_9APHY</name>
<keyword evidence="1" id="KW-0472">Membrane</keyword>
<organism evidence="2 3">
    <name type="scientific">Lentinus tigrinus ALCF2SS1-6</name>
    <dbReference type="NCBI Taxonomy" id="1328759"/>
    <lineage>
        <taxon>Eukaryota</taxon>
        <taxon>Fungi</taxon>
        <taxon>Dikarya</taxon>
        <taxon>Basidiomycota</taxon>
        <taxon>Agaricomycotina</taxon>
        <taxon>Agaricomycetes</taxon>
        <taxon>Polyporales</taxon>
        <taxon>Polyporaceae</taxon>
        <taxon>Lentinus</taxon>
    </lineage>
</organism>
<dbReference type="AlphaFoldDB" id="A0A5C2S8S4"/>
<keyword evidence="3" id="KW-1185">Reference proteome</keyword>
<evidence type="ECO:0000313" key="2">
    <source>
        <dbReference type="EMBL" id="RPD60110.1"/>
    </source>
</evidence>
<gene>
    <name evidence="2" type="ORF">L227DRAFT_107195</name>
</gene>
<evidence type="ECO:0000313" key="3">
    <source>
        <dbReference type="Proteomes" id="UP000313359"/>
    </source>
</evidence>
<reference evidence="2" key="1">
    <citation type="journal article" date="2018" name="Genome Biol. Evol.">
        <title>Genomics and development of Lentinus tigrinus, a white-rot wood-decaying mushroom with dimorphic fruiting bodies.</title>
        <authorList>
            <person name="Wu B."/>
            <person name="Xu Z."/>
            <person name="Knudson A."/>
            <person name="Carlson A."/>
            <person name="Chen N."/>
            <person name="Kovaka S."/>
            <person name="LaButti K."/>
            <person name="Lipzen A."/>
            <person name="Pennachio C."/>
            <person name="Riley R."/>
            <person name="Schakwitz W."/>
            <person name="Umezawa K."/>
            <person name="Ohm R.A."/>
            <person name="Grigoriev I.V."/>
            <person name="Nagy L.G."/>
            <person name="Gibbons J."/>
            <person name="Hibbett D."/>
        </authorList>
    </citation>
    <scope>NUCLEOTIDE SEQUENCE [LARGE SCALE GENOMIC DNA]</scope>
    <source>
        <strain evidence="2">ALCF2SS1-6</strain>
    </source>
</reference>
<evidence type="ECO:0000256" key="1">
    <source>
        <dbReference type="SAM" id="Phobius"/>
    </source>
</evidence>
<proteinExistence type="predicted"/>
<feature type="transmembrane region" description="Helical" evidence="1">
    <location>
        <begin position="81"/>
        <end position="105"/>
    </location>
</feature>
<protein>
    <submittedName>
        <fullName evidence="2">Uncharacterized protein</fullName>
    </submittedName>
</protein>
<keyword evidence="1" id="KW-0812">Transmembrane</keyword>
<dbReference type="EMBL" id="ML122267">
    <property type="protein sequence ID" value="RPD60110.1"/>
    <property type="molecule type" value="Genomic_DNA"/>
</dbReference>
<sequence>MCYDSPLLARTIAYRYVTLEQRLVERHRMTSRHAAVSSSSIYPASDPPLFHSPSVCFCFRDTLLQYLSYLSPRVLTSSRIALPYIAISSTVAVVLVVPSSLYLYICPCVLHM</sequence>
<dbReference type="Proteomes" id="UP000313359">
    <property type="component" value="Unassembled WGS sequence"/>
</dbReference>
<keyword evidence="1" id="KW-1133">Transmembrane helix</keyword>
<accession>A0A5C2S8S4</accession>